<evidence type="ECO:0000259" key="15">
    <source>
        <dbReference type="PROSITE" id="PS50110"/>
    </source>
</evidence>
<keyword evidence="17" id="KW-1185">Reference proteome</keyword>
<dbReference type="CDD" id="cd17546">
    <property type="entry name" value="REC_hyHK_CKI1_RcsC-like"/>
    <property type="match status" value="1"/>
</dbReference>
<dbReference type="PROSITE" id="PS50110">
    <property type="entry name" value="RESPONSE_REGULATORY"/>
    <property type="match status" value="1"/>
</dbReference>
<keyword evidence="10" id="KW-0902">Two-component regulatory system</keyword>
<dbReference type="PANTHER" id="PTHR45339:SF1">
    <property type="entry name" value="HYBRID SIGNAL TRANSDUCTION HISTIDINE KINASE J"/>
    <property type="match status" value="1"/>
</dbReference>
<dbReference type="SUPFAM" id="SSF55785">
    <property type="entry name" value="PYP-like sensor domain (PAS domain)"/>
    <property type="match status" value="1"/>
</dbReference>
<feature type="domain" description="Histidine kinase" evidence="14">
    <location>
        <begin position="385"/>
        <end position="603"/>
    </location>
</feature>
<dbReference type="InterPro" id="IPR036890">
    <property type="entry name" value="HATPase_C_sf"/>
</dbReference>
<keyword evidence="7" id="KW-0547">Nucleotide-binding</keyword>
<dbReference type="GO" id="GO:0005524">
    <property type="term" value="F:ATP binding"/>
    <property type="evidence" value="ECO:0007669"/>
    <property type="project" value="UniProtKB-KW"/>
</dbReference>
<proteinExistence type="predicted"/>
<dbReference type="InterPro" id="IPR035965">
    <property type="entry name" value="PAS-like_dom_sf"/>
</dbReference>
<sequence length="743" mass="84878">MDFDKNRIEQMNYNKFTLSFPEEKEILYRKKYFKDSLLQLRIALLLLATIYGLFGFLDFQIFPEYADIFLKIRFLVVIPFISFVLIFSFSKIFQKYWQALLIISFIVGGTGISVMTMFEPENYSYYAGLMLVFSAGYFFIKLRFFYATIAGWITLIIFNILAIFIIQAPLIVIISNNFFFISANVIGMVASYNIEFQKRNNFHLNQKLDDEKLLIEKLNKNLEKKVTERTQELTLAKEITEAINSNITAIIEGTTNSIWAFDNDYNILYINHVFQQEFYNSFNVLLTQGSNLVKGLPENLRPIWKPRYDRVLINEQFSIEDIVDSPNGKIYIHIDFNPIIKNGKVIGGSCFGSNITERKLIEEELLNAKENAEKSDKLKSAFLANMSHEIRTPMNGILGFSSLLQEPHLSGEKQQKYLEIIEKSGNRMLNIINDIIDISKIESGLMQVSIKKVNINEQLEYIYSFFKHEAENKALQLTLLKTLPDEDVIIKSDPDKLSAILSNLVKNAIKYTSKGSIEFGYHKKENNIEFFVKDTGIGIPNDKQSVIFERFIQADIADKMARQGAGLGLSISKAFIKMLNGEIWVESDENKGSTFYFTLPYSNNISKQTTANNKVQSTNTKNLNLKILIAEDDETSSSLLSILVKEISSEIITAFDGVQAVEICKKNPDIDLILMDIQMPNLNGLVATKQIRQFNKNVIIIAQTAYGLSGDEEKTIEAGCNGYISKPIDKDNLFALITKYFKN</sequence>
<dbReference type="SMART" id="SM00388">
    <property type="entry name" value="HisKA"/>
    <property type="match status" value="1"/>
</dbReference>
<dbReference type="SUPFAM" id="SSF52172">
    <property type="entry name" value="CheY-like"/>
    <property type="match status" value="1"/>
</dbReference>
<dbReference type="PROSITE" id="PS50109">
    <property type="entry name" value="HIS_KIN"/>
    <property type="match status" value="1"/>
</dbReference>
<dbReference type="AlphaFoldDB" id="A0A1I6NYW2"/>
<dbReference type="Gene3D" id="3.40.50.2300">
    <property type="match status" value="1"/>
</dbReference>
<dbReference type="STRING" id="593133.SAMN04488006_0730"/>
<feature type="domain" description="Response regulatory" evidence="15">
    <location>
        <begin position="626"/>
        <end position="741"/>
    </location>
</feature>
<dbReference type="GO" id="GO:0000155">
    <property type="term" value="F:phosphorelay sensor kinase activity"/>
    <property type="evidence" value="ECO:0007669"/>
    <property type="project" value="InterPro"/>
</dbReference>
<dbReference type="CDD" id="cd16922">
    <property type="entry name" value="HATPase_EvgS-ArcB-TorS-like"/>
    <property type="match status" value="1"/>
</dbReference>
<evidence type="ECO:0000256" key="11">
    <source>
        <dbReference type="ARBA" id="ARBA00023136"/>
    </source>
</evidence>
<dbReference type="InterPro" id="IPR036097">
    <property type="entry name" value="HisK_dim/P_sf"/>
</dbReference>
<feature type="modified residue" description="4-aspartylphosphate" evidence="12">
    <location>
        <position position="676"/>
    </location>
</feature>
<keyword evidence="9" id="KW-0067">ATP-binding</keyword>
<dbReference type="EMBL" id="FOZP01000001">
    <property type="protein sequence ID" value="SFS33146.1"/>
    <property type="molecule type" value="Genomic_DNA"/>
</dbReference>
<reference evidence="17" key="1">
    <citation type="submission" date="2016-10" db="EMBL/GenBank/DDBJ databases">
        <authorList>
            <person name="Varghese N."/>
            <person name="Submissions S."/>
        </authorList>
    </citation>
    <scope>NUCLEOTIDE SEQUENCE [LARGE SCALE GENOMIC DNA]</scope>
    <source>
        <strain evidence="17">DSM 24450</strain>
    </source>
</reference>
<protein>
    <recommendedName>
        <fullName evidence="3">histidine kinase</fullName>
        <ecNumber evidence="3">2.7.13.3</ecNumber>
    </recommendedName>
</protein>
<evidence type="ECO:0000256" key="7">
    <source>
        <dbReference type="ARBA" id="ARBA00022741"/>
    </source>
</evidence>
<dbReference type="GO" id="GO:0005886">
    <property type="term" value="C:plasma membrane"/>
    <property type="evidence" value="ECO:0007669"/>
    <property type="project" value="UniProtKB-SubCell"/>
</dbReference>
<dbReference type="EC" id="2.7.13.3" evidence="3"/>
<dbReference type="InterPro" id="IPR003594">
    <property type="entry name" value="HATPase_dom"/>
</dbReference>
<feature type="transmembrane region" description="Helical" evidence="13">
    <location>
        <begin position="123"/>
        <end position="140"/>
    </location>
</feature>
<gene>
    <name evidence="16" type="ORF">SAMN04488006_0730</name>
</gene>
<dbReference type="InterPro" id="IPR001789">
    <property type="entry name" value="Sig_transdc_resp-reg_receiver"/>
</dbReference>
<dbReference type="FunFam" id="1.10.287.130:FF:000002">
    <property type="entry name" value="Two-component osmosensing histidine kinase"/>
    <property type="match status" value="1"/>
</dbReference>
<name>A0A1I6NYW2_9FLAO</name>
<dbReference type="CDD" id="cd00082">
    <property type="entry name" value="HisKA"/>
    <property type="match status" value="1"/>
</dbReference>
<dbReference type="Gene3D" id="3.30.565.10">
    <property type="entry name" value="Histidine kinase-like ATPase, C-terminal domain"/>
    <property type="match status" value="1"/>
</dbReference>
<evidence type="ECO:0000256" key="1">
    <source>
        <dbReference type="ARBA" id="ARBA00000085"/>
    </source>
</evidence>
<evidence type="ECO:0000256" key="8">
    <source>
        <dbReference type="ARBA" id="ARBA00022777"/>
    </source>
</evidence>
<comment type="catalytic activity">
    <reaction evidence="1">
        <text>ATP + protein L-histidine = ADP + protein N-phospho-L-histidine.</text>
        <dbReference type="EC" id="2.7.13.3"/>
    </reaction>
</comment>
<keyword evidence="13" id="KW-1133">Transmembrane helix</keyword>
<evidence type="ECO:0000313" key="16">
    <source>
        <dbReference type="EMBL" id="SFS33146.1"/>
    </source>
</evidence>
<dbReference type="SMART" id="SM00387">
    <property type="entry name" value="HATPase_c"/>
    <property type="match status" value="1"/>
</dbReference>
<dbReference type="InterPro" id="IPR003661">
    <property type="entry name" value="HisK_dim/P_dom"/>
</dbReference>
<feature type="transmembrane region" description="Helical" evidence="13">
    <location>
        <begin position="38"/>
        <end position="62"/>
    </location>
</feature>
<dbReference type="Pfam" id="PF00512">
    <property type="entry name" value="HisKA"/>
    <property type="match status" value="1"/>
</dbReference>
<evidence type="ECO:0000256" key="9">
    <source>
        <dbReference type="ARBA" id="ARBA00022840"/>
    </source>
</evidence>
<evidence type="ECO:0000256" key="13">
    <source>
        <dbReference type="SAM" id="Phobius"/>
    </source>
</evidence>
<accession>A0A1I6NYW2</accession>
<dbReference type="Gene3D" id="3.30.450.20">
    <property type="entry name" value="PAS domain"/>
    <property type="match status" value="1"/>
</dbReference>
<keyword evidence="5 12" id="KW-0597">Phosphoprotein</keyword>
<evidence type="ECO:0000256" key="5">
    <source>
        <dbReference type="ARBA" id="ARBA00022553"/>
    </source>
</evidence>
<keyword evidence="8 16" id="KW-0418">Kinase</keyword>
<dbReference type="InterPro" id="IPR004358">
    <property type="entry name" value="Sig_transdc_His_kin-like_C"/>
</dbReference>
<evidence type="ECO:0000256" key="6">
    <source>
        <dbReference type="ARBA" id="ARBA00022679"/>
    </source>
</evidence>
<organism evidence="16 17">
    <name type="scientific">Lutibacter maritimus</name>
    <dbReference type="NCBI Taxonomy" id="593133"/>
    <lineage>
        <taxon>Bacteria</taxon>
        <taxon>Pseudomonadati</taxon>
        <taxon>Bacteroidota</taxon>
        <taxon>Flavobacteriia</taxon>
        <taxon>Flavobacteriales</taxon>
        <taxon>Flavobacteriaceae</taxon>
        <taxon>Lutibacter</taxon>
    </lineage>
</organism>
<evidence type="ECO:0000256" key="10">
    <source>
        <dbReference type="ARBA" id="ARBA00023012"/>
    </source>
</evidence>
<comment type="subcellular location">
    <subcellularLocation>
        <location evidence="2">Cell membrane</location>
    </subcellularLocation>
</comment>
<dbReference type="InterPro" id="IPR005467">
    <property type="entry name" value="His_kinase_dom"/>
</dbReference>
<dbReference type="InterPro" id="IPR011006">
    <property type="entry name" value="CheY-like_superfamily"/>
</dbReference>
<keyword evidence="4" id="KW-1003">Cell membrane</keyword>
<dbReference type="RefSeq" id="WP_245780592.1">
    <property type="nucleotide sequence ID" value="NZ_FOZP01000001.1"/>
</dbReference>
<dbReference type="FunFam" id="3.30.565.10:FF:000023">
    <property type="entry name" value="PAS domain-containing sensor histidine kinase"/>
    <property type="match status" value="1"/>
</dbReference>
<dbReference type="Gene3D" id="1.10.287.130">
    <property type="match status" value="1"/>
</dbReference>
<evidence type="ECO:0000256" key="2">
    <source>
        <dbReference type="ARBA" id="ARBA00004236"/>
    </source>
</evidence>
<evidence type="ECO:0000256" key="3">
    <source>
        <dbReference type="ARBA" id="ARBA00012438"/>
    </source>
</evidence>
<evidence type="ECO:0000256" key="12">
    <source>
        <dbReference type="PROSITE-ProRule" id="PRU00169"/>
    </source>
</evidence>
<dbReference type="Proteomes" id="UP000199312">
    <property type="component" value="Unassembled WGS sequence"/>
</dbReference>
<feature type="transmembrane region" description="Helical" evidence="13">
    <location>
        <begin position="68"/>
        <end position="89"/>
    </location>
</feature>
<feature type="transmembrane region" description="Helical" evidence="13">
    <location>
        <begin position="96"/>
        <end position="117"/>
    </location>
</feature>
<dbReference type="SUPFAM" id="SSF55874">
    <property type="entry name" value="ATPase domain of HSP90 chaperone/DNA topoisomerase II/histidine kinase"/>
    <property type="match status" value="1"/>
</dbReference>
<dbReference type="Pfam" id="PF00072">
    <property type="entry name" value="Response_reg"/>
    <property type="match status" value="1"/>
</dbReference>
<feature type="transmembrane region" description="Helical" evidence="13">
    <location>
        <begin position="152"/>
        <end position="172"/>
    </location>
</feature>
<dbReference type="SMART" id="SM00448">
    <property type="entry name" value="REC"/>
    <property type="match status" value="1"/>
</dbReference>
<evidence type="ECO:0000313" key="17">
    <source>
        <dbReference type="Proteomes" id="UP000199312"/>
    </source>
</evidence>
<dbReference type="SUPFAM" id="SSF47384">
    <property type="entry name" value="Homodimeric domain of signal transducing histidine kinase"/>
    <property type="match status" value="1"/>
</dbReference>
<keyword evidence="13" id="KW-0812">Transmembrane</keyword>
<evidence type="ECO:0000259" key="14">
    <source>
        <dbReference type="PROSITE" id="PS50109"/>
    </source>
</evidence>
<dbReference type="Pfam" id="PF02518">
    <property type="entry name" value="HATPase_c"/>
    <property type="match status" value="1"/>
</dbReference>
<evidence type="ECO:0000256" key="4">
    <source>
        <dbReference type="ARBA" id="ARBA00022475"/>
    </source>
</evidence>
<keyword evidence="6" id="KW-0808">Transferase</keyword>
<keyword evidence="11 13" id="KW-0472">Membrane</keyword>
<dbReference type="PRINTS" id="PR00344">
    <property type="entry name" value="BCTRLSENSOR"/>
</dbReference>
<dbReference type="PANTHER" id="PTHR45339">
    <property type="entry name" value="HYBRID SIGNAL TRANSDUCTION HISTIDINE KINASE J"/>
    <property type="match status" value="1"/>
</dbReference>